<dbReference type="AlphaFoldDB" id="A0A023G2P8"/>
<feature type="transmembrane region" description="Helical" evidence="6">
    <location>
        <begin position="496"/>
        <end position="515"/>
    </location>
</feature>
<comment type="caution">
    <text evidence="4">Lacks conserved residue(s) required for the propagation of feature annotation.</text>
</comment>
<feature type="domain" description="SEA" evidence="8">
    <location>
        <begin position="285"/>
        <end position="410"/>
    </location>
</feature>
<feature type="disulfide bond" evidence="4">
    <location>
        <begin position="416"/>
        <end position="433"/>
    </location>
</feature>
<keyword evidence="3 4" id="KW-1015">Disulfide bond</keyword>
<keyword evidence="6" id="KW-0812">Transmembrane</keyword>
<dbReference type="InterPro" id="IPR000082">
    <property type="entry name" value="SEA_dom"/>
</dbReference>
<keyword evidence="1 4" id="KW-0245">EGF-like domain</keyword>
<dbReference type="PROSITE" id="PS50026">
    <property type="entry name" value="EGF_3"/>
    <property type="match status" value="2"/>
</dbReference>
<dbReference type="PANTHER" id="PTHR24049">
    <property type="entry name" value="CRUMBS FAMILY MEMBER"/>
    <property type="match status" value="1"/>
</dbReference>
<evidence type="ECO:0000313" key="10">
    <source>
        <dbReference type="EMBL" id="JAC27318.1"/>
    </source>
</evidence>
<feature type="disulfide bond" evidence="4">
    <location>
        <begin position="480"/>
        <end position="489"/>
    </location>
</feature>
<accession>A0A023G2P8</accession>
<feature type="chain" id="PRO_5001516667" evidence="7">
    <location>
        <begin position="24"/>
        <end position="602"/>
    </location>
</feature>
<dbReference type="Gene3D" id="2.10.25.10">
    <property type="entry name" value="Laminin"/>
    <property type="match status" value="1"/>
</dbReference>
<feature type="region of interest" description="Disordered" evidence="5">
    <location>
        <begin position="214"/>
        <end position="235"/>
    </location>
</feature>
<feature type="signal peptide" evidence="7">
    <location>
        <begin position="1"/>
        <end position="23"/>
    </location>
</feature>
<feature type="compositionally biased region" description="Polar residues" evidence="5">
    <location>
        <begin position="220"/>
        <end position="235"/>
    </location>
</feature>
<sequence length="602" mass="65494">MSLRSLNAVLWLLAAAFAALSTGQNVSTMVPPVYNATDSESGATATSFNLSSGVPEPSTSFQVMTELPVEATELVRAAQTTPTPTVMLVTTSQPEVTGEPQRPSFAETFVLPEVDGLVGGELRSSMKSATTPFEDRTVTPDSETGVTADTFIDSTTLGARASDASTILLEKSPAEAASTVAVTSNPDSERGDFSFFASLFPELDLFDPNFATTPDGVQLPASTPSGDSPTVQPPSGYNMSKERYCIAARFCYKELNERCVMRHMKSVCGCGRAFFRNPETLVCERKLPLLVSLELPEHSYVQEVADKKSLEFKAYESAAQHLMWGLVRISPLLAKAVIDIEVTGFRPGLLVRSRLVVASSFVHKLSADVSGALHREFRMAIDDYKSTESFLRTRNMRTVAADVAVNPCDDRDSNYCSPYAICTYRKQDYGMSCRCLPGFQDVSPDTGHHPGELCFSICEPGHCHNNGTCTSTGFGVECECRDWYVGNKCQFQMKRIIIIVVVVAAVLLTAVGVAFHKYWRKGRLQHCSNQVCRMLIVEPAKRSSSKRPLDPKLAENAVLPHSPGIPRSPACVSPNSVRSVRSAFSGCLEENLSHVTISVVSK</sequence>
<keyword evidence="6" id="KW-1133">Transmembrane helix</keyword>
<dbReference type="SUPFAM" id="SSF57196">
    <property type="entry name" value="EGF/Laminin"/>
    <property type="match status" value="1"/>
</dbReference>
<evidence type="ECO:0000259" key="8">
    <source>
        <dbReference type="PROSITE" id="PS50024"/>
    </source>
</evidence>
<name>A0A023G2P8_AMBPA</name>
<evidence type="ECO:0000256" key="3">
    <source>
        <dbReference type="ARBA" id="ARBA00023157"/>
    </source>
</evidence>
<evidence type="ECO:0000259" key="9">
    <source>
        <dbReference type="PROSITE" id="PS50026"/>
    </source>
</evidence>
<feature type="domain" description="EGF-like" evidence="9">
    <location>
        <begin position="455"/>
        <end position="490"/>
    </location>
</feature>
<evidence type="ECO:0000256" key="1">
    <source>
        <dbReference type="ARBA" id="ARBA00022536"/>
    </source>
</evidence>
<dbReference type="EMBL" id="GBBL01000002">
    <property type="protein sequence ID" value="JAC27318.1"/>
    <property type="molecule type" value="mRNA"/>
</dbReference>
<evidence type="ECO:0000256" key="5">
    <source>
        <dbReference type="SAM" id="MobiDB-lite"/>
    </source>
</evidence>
<dbReference type="InterPro" id="IPR000742">
    <property type="entry name" value="EGF"/>
</dbReference>
<evidence type="ECO:0000256" key="6">
    <source>
        <dbReference type="SAM" id="Phobius"/>
    </source>
</evidence>
<dbReference type="InterPro" id="IPR051022">
    <property type="entry name" value="Notch_Cell-Fate_Det"/>
</dbReference>
<evidence type="ECO:0000256" key="4">
    <source>
        <dbReference type="PROSITE-ProRule" id="PRU00076"/>
    </source>
</evidence>
<protein>
    <submittedName>
        <fullName evidence="10">Putative interphotoreceptor matrix proteoglycan 2</fullName>
    </submittedName>
</protein>
<proteinExistence type="evidence at transcript level"/>
<keyword evidence="10" id="KW-0675">Receptor</keyword>
<feature type="domain" description="EGF-like" evidence="9">
    <location>
        <begin position="404"/>
        <end position="445"/>
    </location>
</feature>
<keyword evidence="6" id="KW-0472">Membrane</keyword>
<evidence type="ECO:0000256" key="7">
    <source>
        <dbReference type="SAM" id="SignalP"/>
    </source>
</evidence>
<dbReference type="SMART" id="SM00181">
    <property type="entry name" value="EGF"/>
    <property type="match status" value="2"/>
</dbReference>
<evidence type="ECO:0000256" key="2">
    <source>
        <dbReference type="ARBA" id="ARBA00022737"/>
    </source>
</evidence>
<reference evidence="10" key="1">
    <citation type="submission" date="2014-03" db="EMBL/GenBank/DDBJ databases">
        <title>The sialotranscriptome of Amblyomma triste, Amblyomma parvum and Amblyomma cajennense ticks, uncovered by 454-based RNA-seq.</title>
        <authorList>
            <person name="Garcia G.R."/>
            <person name="Gardinassi L.G."/>
            <person name="Ribeiro J.M."/>
            <person name="Anatrielo E."/>
            <person name="Ferreira B.R."/>
            <person name="Moreira H.N."/>
            <person name="Mafra C."/>
            <person name="Olegario M.M."/>
            <person name="Szabo P.J."/>
            <person name="Miranda-Santos I.K."/>
            <person name="Maruyama S.R."/>
        </authorList>
    </citation>
    <scope>NUCLEOTIDE SEQUENCE</scope>
    <source>
        <strain evidence="10">Araguapaz</strain>
        <tissue evidence="10">Salivary glands</tissue>
    </source>
</reference>
<keyword evidence="2" id="KW-0677">Repeat</keyword>
<dbReference type="PROSITE" id="PS50024">
    <property type="entry name" value="SEA"/>
    <property type="match status" value="1"/>
</dbReference>
<organism evidence="10">
    <name type="scientific">Amblyomma parvum</name>
    <name type="common">South American tick</name>
    <dbReference type="NCBI Taxonomy" id="251391"/>
    <lineage>
        <taxon>Eukaryota</taxon>
        <taxon>Metazoa</taxon>
        <taxon>Ecdysozoa</taxon>
        <taxon>Arthropoda</taxon>
        <taxon>Chelicerata</taxon>
        <taxon>Arachnida</taxon>
        <taxon>Acari</taxon>
        <taxon>Parasitiformes</taxon>
        <taxon>Ixodida</taxon>
        <taxon>Ixodoidea</taxon>
        <taxon>Ixodidae</taxon>
        <taxon>Amblyomminae</taxon>
        <taxon>Amblyomma</taxon>
    </lineage>
</organism>
<dbReference type="CDD" id="cd00054">
    <property type="entry name" value="EGF_CA"/>
    <property type="match status" value="1"/>
</dbReference>
<dbReference type="PROSITE" id="PS00022">
    <property type="entry name" value="EGF_1"/>
    <property type="match status" value="1"/>
</dbReference>
<keyword evidence="7" id="KW-0732">Signal</keyword>